<keyword evidence="1" id="KW-0812">Transmembrane</keyword>
<organism evidence="2 3">
    <name type="scientific">Kitasatospora gansuensis</name>
    <dbReference type="NCBI Taxonomy" id="258050"/>
    <lineage>
        <taxon>Bacteria</taxon>
        <taxon>Bacillati</taxon>
        <taxon>Actinomycetota</taxon>
        <taxon>Actinomycetes</taxon>
        <taxon>Kitasatosporales</taxon>
        <taxon>Streptomycetaceae</taxon>
        <taxon>Kitasatospora</taxon>
    </lineage>
</organism>
<evidence type="ECO:0000256" key="1">
    <source>
        <dbReference type="SAM" id="Phobius"/>
    </source>
</evidence>
<dbReference type="Proteomes" id="UP000573327">
    <property type="component" value="Unassembled WGS sequence"/>
</dbReference>
<feature type="transmembrane region" description="Helical" evidence="1">
    <location>
        <begin position="12"/>
        <end position="33"/>
    </location>
</feature>
<keyword evidence="1" id="KW-0472">Membrane</keyword>
<accession>A0A7W7WLI0</accession>
<protein>
    <submittedName>
        <fullName evidence="2">Uncharacterized protein</fullName>
    </submittedName>
</protein>
<name>A0A7W7WLI0_9ACTN</name>
<keyword evidence="1" id="KW-1133">Transmembrane helix</keyword>
<proteinExistence type="predicted"/>
<reference evidence="2 3" key="1">
    <citation type="submission" date="2020-08" db="EMBL/GenBank/DDBJ databases">
        <title>Sequencing the genomes of 1000 actinobacteria strains.</title>
        <authorList>
            <person name="Klenk H.-P."/>
        </authorList>
    </citation>
    <scope>NUCLEOTIDE SEQUENCE [LARGE SCALE GENOMIC DNA]</scope>
    <source>
        <strain evidence="2 3">DSM 44786</strain>
    </source>
</reference>
<sequence>MTVRTHRVGWPIAAVLAVCAGGKLLLQTHLLTVDRGRDDLVGLALLVPIPVLVTGWLLERWTAGPRKVAPLQDRSQAAIACLVFYTLLAGGVTGWMYHDGGKENVPSAAQVLPLPAELVSHEREGLTCSADRCGVGFTVTSNTGLTPQQVEQRVRDHLENTHGWHLDSTGRACCPAGWILDRSQTCLRVRVVPMSRQVSVDLTNDSTERS</sequence>
<feature type="transmembrane region" description="Helical" evidence="1">
    <location>
        <begin position="77"/>
        <end position="97"/>
    </location>
</feature>
<dbReference type="AlphaFoldDB" id="A0A7W7WLI0"/>
<dbReference type="RefSeq" id="WP_184924054.1">
    <property type="nucleotide sequence ID" value="NZ_JACHJR010000001.1"/>
</dbReference>
<keyword evidence="3" id="KW-1185">Reference proteome</keyword>
<evidence type="ECO:0000313" key="2">
    <source>
        <dbReference type="EMBL" id="MBB4951822.1"/>
    </source>
</evidence>
<feature type="transmembrane region" description="Helical" evidence="1">
    <location>
        <begin position="40"/>
        <end position="57"/>
    </location>
</feature>
<gene>
    <name evidence="2" type="ORF">F4556_007357</name>
</gene>
<comment type="caution">
    <text evidence="2">The sequence shown here is derived from an EMBL/GenBank/DDBJ whole genome shotgun (WGS) entry which is preliminary data.</text>
</comment>
<evidence type="ECO:0000313" key="3">
    <source>
        <dbReference type="Proteomes" id="UP000573327"/>
    </source>
</evidence>
<dbReference type="EMBL" id="JACHJR010000001">
    <property type="protein sequence ID" value="MBB4951822.1"/>
    <property type="molecule type" value="Genomic_DNA"/>
</dbReference>